<gene>
    <name evidence="3" type="ORF">CRX42_00705</name>
</gene>
<dbReference type="EMBL" id="PDLL01000003">
    <property type="protein sequence ID" value="PYY72498.1"/>
    <property type="molecule type" value="Genomic_DNA"/>
</dbReference>
<dbReference type="OrthoDB" id="1407586at2"/>
<dbReference type="Pfam" id="PF04909">
    <property type="entry name" value="Amidohydro_2"/>
    <property type="match status" value="1"/>
</dbReference>
<dbReference type="GO" id="GO:0016831">
    <property type="term" value="F:carboxy-lyase activity"/>
    <property type="evidence" value="ECO:0007669"/>
    <property type="project" value="InterPro"/>
</dbReference>
<comment type="caution">
    <text evidence="3">The sequence shown here is derived from an EMBL/GenBank/DDBJ whole genome shotgun (WGS) entry which is preliminary data.</text>
</comment>
<evidence type="ECO:0000256" key="1">
    <source>
        <dbReference type="ARBA" id="ARBA00023239"/>
    </source>
</evidence>
<dbReference type="InterPro" id="IPR032466">
    <property type="entry name" value="Metal_Hydrolase"/>
</dbReference>
<dbReference type="InterPro" id="IPR032465">
    <property type="entry name" value="ACMSD"/>
</dbReference>
<protein>
    <recommendedName>
        <fullName evidence="2">Amidohydrolase-related domain-containing protein</fullName>
    </recommendedName>
</protein>
<dbReference type="InterPro" id="IPR006680">
    <property type="entry name" value="Amidohydro-rel"/>
</dbReference>
<sequence>MTSGWPLQRPRQAKKSLFLSRRRILVKIVDFHTHLLDEGHWPNEWWDYVARQWASEAPGRSPEQVRGKIEAGLIDPDGSRMIADMDLAGVEQAVILPIDWGPDFHSNKSIDEVVAHAVQCQEKYPGRLIAFGGIDPRRPGAPDKVNEWLSSGKIHGLKMYPNCGWLPASAEAMAVYEVCLAHDAPILFHTGHPLPLLDESWSRLDNFLEVAKTFPNLKAVLGHAGAPCEFENALKVASQSNAATLELSVCLWDDHNEEAEAQLAVRIAKACQVIGSERILFGTDHVSGRRIRGAGFLKIIVDKFLRMQDTARAAGVVISDSDMENIMGLSALKQLRAQPATSK</sequence>
<accession>A0A2W0F6C8</accession>
<evidence type="ECO:0000313" key="3">
    <source>
        <dbReference type="EMBL" id="PYY72498.1"/>
    </source>
</evidence>
<evidence type="ECO:0000313" key="4">
    <source>
        <dbReference type="Proteomes" id="UP000247437"/>
    </source>
</evidence>
<proteinExistence type="predicted"/>
<dbReference type="AlphaFoldDB" id="A0A2W0F6C8"/>
<dbReference type="Gene3D" id="3.20.20.140">
    <property type="entry name" value="Metal-dependent hydrolases"/>
    <property type="match status" value="1"/>
</dbReference>
<dbReference type="GO" id="GO:0016787">
    <property type="term" value="F:hydrolase activity"/>
    <property type="evidence" value="ECO:0007669"/>
    <property type="project" value="InterPro"/>
</dbReference>
<reference evidence="3 4" key="1">
    <citation type="journal article" date="2018" name="Appl. Microbiol. Biotechnol.">
        <title>Characterization of the caprolactam degradation pathway in Pseudomonas jessenii using mass spectrometry-based proteomics.</title>
        <authorList>
            <person name="Otzen M."/>
            <person name="Palacio C."/>
            <person name="Janssen D.B."/>
        </authorList>
    </citation>
    <scope>NUCLEOTIDE SEQUENCE [LARGE SCALE GENOMIC DNA]</scope>
    <source>
        <strain evidence="3 4">GO3</strain>
    </source>
</reference>
<dbReference type="SUPFAM" id="SSF51556">
    <property type="entry name" value="Metallo-dependent hydrolases"/>
    <property type="match status" value="1"/>
</dbReference>
<dbReference type="CDD" id="cd01292">
    <property type="entry name" value="metallo-dependent_hydrolases"/>
    <property type="match status" value="1"/>
</dbReference>
<name>A0A2W0F6C8_PSEJE</name>
<dbReference type="PANTHER" id="PTHR21240:SF19">
    <property type="entry name" value="CATALYTIC_ HYDROLASE"/>
    <property type="match status" value="1"/>
</dbReference>
<evidence type="ECO:0000259" key="2">
    <source>
        <dbReference type="Pfam" id="PF04909"/>
    </source>
</evidence>
<keyword evidence="1" id="KW-0456">Lyase</keyword>
<dbReference type="PANTHER" id="PTHR21240">
    <property type="entry name" value="2-AMINO-3-CARBOXYLMUCONATE-6-SEMIALDEHYDE DECARBOXYLASE"/>
    <property type="match status" value="1"/>
</dbReference>
<dbReference type="Proteomes" id="UP000247437">
    <property type="component" value="Unassembled WGS sequence"/>
</dbReference>
<organism evidence="3 4">
    <name type="scientific">Pseudomonas jessenii</name>
    <dbReference type="NCBI Taxonomy" id="77298"/>
    <lineage>
        <taxon>Bacteria</taxon>
        <taxon>Pseudomonadati</taxon>
        <taxon>Pseudomonadota</taxon>
        <taxon>Gammaproteobacteria</taxon>
        <taxon>Pseudomonadales</taxon>
        <taxon>Pseudomonadaceae</taxon>
        <taxon>Pseudomonas</taxon>
    </lineage>
</organism>
<feature type="domain" description="Amidohydrolase-related" evidence="2">
    <location>
        <begin position="29"/>
        <end position="284"/>
    </location>
</feature>